<evidence type="ECO:0000313" key="3">
    <source>
        <dbReference type="Proteomes" id="UP000247810"/>
    </source>
</evidence>
<organism evidence="2 3">
    <name type="scientific">Aspergillus ellipticus CBS 707.79</name>
    <dbReference type="NCBI Taxonomy" id="1448320"/>
    <lineage>
        <taxon>Eukaryota</taxon>
        <taxon>Fungi</taxon>
        <taxon>Dikarya</taxon>
        <taxon>Ascomycota</taxon>
        <taxon>Pezizomycotina</taxon>
        <taxon>Eurotiomycetes</taxon>
        <taxon>Eurotiomycetidae</taxon>
        <taxon>Eurotiales</taxon>
        <taxon>Aspergillaceae</taxon>
        <taxon>Aspergillus</taxon>
        <taxon>Aspergillus subgen. Circumdati</taxon>
    </lineage>
</organism>
<dbReference type="VEuPathDB" id="FungiDB:BO71DRAFT_468416"/>
<protein>
    <submittedName>
        <fullName evidence="2">Uncharacterized protein</fullName>
    </submittedName>
</protein>
<feature type="compositionally biased region" description="Basic residues" evidence="1">
    <location>
        <begin position="52"/>
        <end position="69"/>
    </location>
</feature>
<name>A0A319DJV1_9EURO</name>
<dbReference type="AlphaFoldDB" id="A0A319DJV1"/>
<feature type="region of interest" description="Disordered" evidence="1">
    <location>
        <begin position="1"/>
        <end position="133"/>
    </location>
</feature>
<dbReference type="Proteomes" id="UP000247810">
    <property type="component" value="Unassembled WGS sequence"/>
</dbReference>
<feature type="compositionally biased region" description="Low complexity" evidence="1">
    <location>
        <begin position="104"/>
        <end position="118"/>
    </location>
</feature>
<sequence>MIKLSGSLASILDSEEEDGISPEESNITDPEQVLEAFTLLLKGMASEDSRNTKKQNPRRKIKKNNKARAKAANAEGEGADVGEEGTATGEKTADTGGENTGNIKEAAAAGGESTATGEKTADIREENTEKNVSRYTILISYNSQGEDPI</sequence>
<dbReference type="EMBL" id="KZ826100">
    <property type="protein sequence ID" value="PYH88368.1"/>
    <property type="molecule type" value="Genomic_DNA"/>
</dbReference>
<evidence type="ECO:0000256" key="1">
    <source>
        <dbReference type="SAM" id="MobiDB-lite"/>
    </source>
</evidence>
<keyword evidence="3" id="KW-1185">Reference proteome</keyword>
<feature type="compositionally biased region" description="Basic and acidic residues" evidence="1">
    <location>
        <begin position="119"/>
        <end position="132"/>
    </location>
</feature>
<reference evidence="2 3" key="1">
    <citation type="submission" date="2018-02" db="EMBL/GenBank/DDBJ databases">
        <title>The genomes of Aspergillus section Nigri reveals drivers in fungal speciation.</title>
        <authorList>
            <consortium name="DOE Joint Genome Institute"/>
            <person name="Vesth T.C."/>
            <person name="Nybo J."/>
            <person name="Theobald S."/>
            <person name="Brandl J."/>
            <person name="Frisvad J.C."/>
            <person name="Nielsen K.F."/>
            <person name="Lyhne E.K."/>
            <person name="Kogle M.E."/>
            <person name="Kuo A."/>
            <person name="Riley R."/>
            <person name="Clum A."/>
            <person name="Nolan M."/>
            <person name="Lipzen A."/>
            <person name="Salamov A."/>
            <person name="Henrissat B."/>
            <person name="Wiebenga A."/>
            <person name="De vries R.P."/>
            <person name="Grigoriev I.V."/>
            <person name="Mortensen U.H."/>
            <person name="Andersen M.R."/>
            <person name="Baker S.E."/>
        </authorList>
    </citation>
    <scope>NUCLEOTIDE SEQUENCE [LARGE SCALE GENOMIC DNA]</scope>
    <source>
        <strain evidence="2 3">CBS 707.79</strain>
    </source>
</reference>
<accession>A0A319DJV1</accession>
<proteinExistence type="predicted"/>
<evidence type="ECO:0000313" key="2">
    <source>
        <dbReference type="EMBL" id="PYH88368.1"/>
    </source>
</evidence>
<gene>
    <name evidence="2" type="ORF">BO71DRAFT_468416</name>
</gene>